<organism evidence="1 2">
    <name type="scientific">Phaseolus coccineus</name>
    <name type="common">Scarlet runner bean</name>
    <name type="synonym">Phaseolus multiflorus</name>
    <dbReference type="NCBI Taxonomy" id="3886"/>
    <lineage>
        <taxon>Eukaryota</taxon>
        <taxon>Viridiplantae</taxon>
        <taxon>Streptophyta</taxon>
        <taxon>Embryophyta</taxon>
        <taxon>Tracheophyta</taxon>
        <taxon>Spermatophyta</taxon>
        <taxon>Magnoliopsida</taxon>
        <taxon>eudicotyledons</taxon>
        <taxon>Gunneridae</taxon>
        <taxon>Pentapetalae</taxon>
        <taxon>rosids</taxon>
        <taxon>fabids</taxon>
        <taxon>Fabales</taxon>
        <taxon>Fabaceae</taxon>
        <taxon>Papilionoideae</taxon>
        <taxon>50 kb inversion clade</taxon>
        <taxon>NPAAA clade</taxon>
        <taxon>indigoferoid/millettioid clade</taxon>
        <taxon>Phaseoleae</taxon>
        <taxon>Phaseolus</taxon>
    </lineage>
</organism>
<keyword evidence="2" id="KW-1185">Reference proteome</keyword>
<dbReference type="AlphaFoldDB" id="A0AAN9LGJ9"/>
<comment type="caution">
    <text evidence="1">The sequence shown here is derived from an EMBL/GenBank/DDBJ whole genome shotgun (WGS) entry which is preliminary data.</text>
</comment>
<dbReference type="Proteomes" id="UP001374584">
    <property type="component" value="Unassembled WGS sequence"/>
</dbReference>
<name>A0AAN9LGJ9_PHACN</name>
<gene>
    <name evidence="1" type="ORF">VNO80_29768</name>
</gene>
<dbReference type="EMBL" id="JAYMYR010000011">
    <property type="protein sequence ID" value="KAK7333008.1"/>
    <property type="molecule type" value="Genomic_DNA"/>
</dbReference>
<accession>A0AAN9LGJ9</accession>
<sequence length="140" mass="16129">MPSPLFPTFLPPTILSFHRLNLHQFEKDFWWWWRVNVISRKSIDEHVRIKIHWGHVKFEGQIYASMTVITSRSPHTNNATKNMQLSPRYISAPLHELFHGMSLTTHHPLLATSFPVLIIGGYVLLEKQGTCNISQASPSS</sequence>
<proteinExistence type="predicted"/>
<reference evidence="1 2" key="1">
    <citation type="submission" date="2024-01" db="EMBL/GenBank/DDBJ databases">
        <title>The genomes of 5 underutilized Papilionoideae crops provide insights into root nodulation and disease resistanc.</title>
        <authorList>
            <person name="Jiang F."/>
        </authorList>
    </citation>
    <scope>NUCLEOTIDE SEQUENCE [LARGE SCALE GENOMIC DNA]</scope>
    <source>
        <strain evidence="1">JINMINGXINNONG_FW02</strain>
        <tissue evidence="1">Leaves</tissue>
    </source>
</reference>
<protein>
    <submittedName>
        <fullName evidence="1">Uncharacterized protein</fullName>
    </submittedName>
</protein>
<evidence type="ECO:0000313" key="2">
    <source>
        <dbReference type="Proteomes" id="UP001374584"/>
    </source>
</evidence>
<evidence type="ECO:0000313" key="1">
    <source>
        <dbReference type="EMBL" id="KAK7333008.1"/>
    </source>
</evidence>